<proteinExistence type="inferred from homology"/>
<organism evidence="3 4">
    <name type="scientific">Mugilogobius chulae</name>
    <name type="common">yellowstripe goby</name>
    <dbReference type="NCBI Taxonomy" id="88201"/>
    <lineage>
        <taxon>Eukaryota</taxon>
        <taxon>Metazoa</taxon>
        <taxon>Chordata</taxon>
        <taxon>Craniata</taxon>
        <taxon>Vertebrata</taxon>
        <taxon>Euteleostomi</taxon>
        <taxon>Actinopterygii</taxon>
        <taxon>Neopterygii</taxon>
        <taxon>Teleostei</taxon>
        <taxon>Neoteleostei</taxon>
        <taxon>Acanthomorphata</taxon>
        <taxon>Gobiaria</taxon>
        <taxon>Gobiiformes</taxon>
        <taxon>Gobioidei</taxon>
        <taxon>Gobiidae</taxon>
        <taxon>Gobionellinae</taxon>
        <taxon>Mugilogobius</taxon>
    </lineage>
</organism>
<dbReference type="GO" id="GO:0016787">
    <property type="term" value="F:hydrolase activity"/>
    <property type="evidence" value="ECO:0007669"/>
    <property type="project" value="UniProtKB-KW"/>
</dbReference>
<evidence type="ECO:0000256" key="1">
    <source>
        <dbReference type="ARBA" id="ARBA00009283"/>
    </source>
</evidence>
<dbReference type="EMBL" id="JBBPFD010000003">
    <property type="protein sequence ID" value="KAK7933272.1"/>
    <property type="molecule type" value="Genomic_DNA"/>
</dbReference>
<accession>A0AAW0PMZ7</accession>
<dbReference type="Pfam" id="PF01150">
    <property type="entry name" value="GDA1_CD39"/>
    <property type="match status" value="1"/>
</dbReference>
<comment type="similarity">
    <text evidence="1">Belongs to the GDA1/CD39 NTPase family.</text>
</comment>
<keyword evidence="2" id="KW-0378">Hydrolase</keyword>
<name>A0AAW0PMZ7_9GOBI</name>
<protein>
    <submittedName>
        <fullName evidence="3">Uncharacterized protein</fullName>
    </submittedName>
</protein>
<dbReference type="InterPro" id="IPR000407">
    <property type="entry name" value="GDA1_CD39_NTPase"/>
</dbReference>
<sequence>MGLRHALLASTLMLLLLALIGILVLVINTSVFQKPPEYETLFSPSHNDVTAPDEGKRTKNSQLTHLKWHHVSEEQRHRLVERSSEQRTYGIVLDAGSSHTSMYVYKWLSDKQNGTGIVTQHDECDVAVNTVTARKACEPEKAPCKSQCEVYIVCDREPTDVQGLNVHLKT</sequence>
<keyword evidence="4" id="KW-1185">Reference proteome</keyword>
<comment type="caution">
    <text evidence="3">The sequence shown here is derived from an EMBL/GenBank/DDBJ whole genome shotgun (WGS) entry which is preliminary data.</text>
</comment>
<dbReference type="AlphaFoldDB" id="A0AAW0PMZ7"/>
<dbReference type="Proteomes" id="UP001460270">
    <property type="component" value="Unassembled WGS sequence"/>
</dbReference>
<evidence type="ECO:0000256" key="2">
    <source>
        <dbReference type="ARBA" id="ARBA00022801"/>
    </source>
</evidence>
<evidence type="ECO:0000313" key="3">
    <source>
        <dbReference type="EMBL" id="KAK7933272.1"/>
    </source>
</evidence>
<evidence type="ECO:0000313" key="4">
    <source>
        <dbReference type="Proteomes" id="UP001460270"/>
    </source>
</evidence>
<gene>
    <name evidence="3" type="ORF">WMY93_004168</name>
</gene>
<reference evidence="4" key="1">
    <citation type="submission" date="2024-04" db="EMBL/GenBank/DDBJ databases">
        <title>Salinicola lusitanus LLJ914,a marine bacterium isolated from the Okinawa Trough.</title>
        <authorList>
            <person name="Li J."/>
        </authorList>
    </citation>
    <scope>NUCLEOTIDE SEQUENCE [LARGE SCALE GENOMIC DNA]</scope>
</reference>
<dbReference type="Gene3D" id="3.30.420.40">
    <property type="match status" value="1"/>
</dbReference>